<dbReference type="InterPro" id="IPR050312">
    <property type="entry name" value="IolE/XylAMocC-like"/>
</dbReference>
<dbReference type="InterPro" id="IPR036237">
    <property type="entry name" value="Xyl_isomerase-like_sf"/>
</dbReference>
<dbReference type="InterPro" id="IPR013022">
    <property type="entry name" value="Xyl_isomerase-like_TIM-brl"/>
</dbReference>
<sequence length="286" mass="29388">MPLAFSTLGCPGASLAQVVALARVSGATGLELRAADGEIVHPGMPPGGRRAVAAALSAAGLAVLALASYVRVCAPGEDGREGTVDAELASAVDLAADLGAANVRVFPGAGLQPALEGPVPADMAAADARGARRLNAAAGLARERGVTLALETHDSHPRAADLARILAGVDPGAPVKVIWDLMHPWRHGEAPERTAGLLADWLAYAQYKDGERIPGTSDATPALPGKGSLPLRRMQRLASGIAAAHGDLDPWMSLEWEKAWHPELPPLAAALDALKTALDQCPARTQ</sequence>
<comment type="caution">
    <text evidence="3">The sequence shown here is derived from an EMBL/GenBank/DDBJ whole genome shotgun (WGS) entry which is preliminary data.</text>
</comment>
<dbReference type="Pfam" id="PF01261">
    <property type="entry name" value="AP_endonuc_2"/>
    <property type="match status" value="1"/>
</dbReference>
<evidence type="ECO:0000313" key="4">
    <source>
        <dbReference type="Proteomes" id="UP000543556"/>
    </source>
</evidence>
<dbReference type="Gene3D" id="3.20.20.150">
    <property type="entry name" value="Divalent-metal-dependent TIM barrel enzymes"/>
    <property type="match status" value="1"/>
</dbReference>
<evidence type="ECO:0000256" key="1">
    <source>
        <dbReference type="ARBA" id="ARBA00023277"/>
    </source>
</evidence>
<reference evidence="3 4" key="1">
    <citation type="submission" date="2020-02" db="EMBL/GenBank/DDBJ databases">
        <title>Genome sequence of strain AETb3-4.</title>
        <authorList>
            <person name="Gao J."/>
            <person name="Zhang X."/>
        </authorList>
    </citation>
    <scope>NUCLEOTIDE SEQUENCE [LARGE SCALE GENOMIC DNA]</scope>
    <source>
        <strain evidence="3 4">AETb3-4</strain>
    </source>
</reference>
<dbReference type="PANTHER" id="PTHR12110">
    <property type="entry name" value="HYDROXYPYRUVATE ISOMERASE"/>
    <property type="match status" value="1"/>
</dbReference>
<keyword evidence="4" id="KW-1185">Reference proteome</keyword>
<dbReference type="EMBL" id="JAAMFM010000002">
    <property type="protein sequence ID" value="NVM93854.1"/>
    <property type="molecule type" value="Genomic_DNA"/>
</dbReference>
<gene>
    <name evidence="3" type="ORF">G6034_02810</name>
</gene>
<dbReference type="Proteomes" id="UP000543556">
    <property type="component" value="Unassembled WGS sequence"/>
</dbReference>
<evidence type="ECO:0000313" key="3">
    <source>
        <dbReference type="EMBL" id="NVM93854.1"/>
    </source>
</evidence>
<organism evidence="3 4">
    <name type="scientific">Arthrobacter wenxiniae</name>
    <dbReference type="NCBI Taxonomy" id="2713570"/>
    <lineage>
        <taxon>Bacteria</taxon>
        <taxon>Bacillati</taxon>
        <taxon>Actinomycetota</taxon>
        <taxon>Actinomycetes</taxon>
        <taxon>Micrococcales</taxon>
        <taxon>Micrococcaceae</taxon>
        <taxon>Arthrobacter</taxon>
    </lineage>
</organism>
<protein>
    <submittedName>
        <fullName evidence="3">TIM barrel protein</fullName>
    </submittedName>
</protein>
<feature type="domain" description="Xylose isomerase-like TIM barrel" evidence="2">
    <location>
        <begin position="20"/>
        <end position="275"/>
    </location>
</feature>
<evidence type="ECO:0000259" key="2">
    <source>
        <dbReference type="Pfam" id="PF01261"/>
    </source>
</evidence>
<dbReference type="PANTHER" id="PTHR12110:SF21">
    <property type="entry name" value="XYLOSE ISOMERASE-LIKE TIM BARREL DOMAIN-CONTAINING PROTEIN"/>
    <property type="match status" value="1"/>
</dbReference>
<accession>A0A7Y7IE69</accession>
<proteinExistence type="predicted"/>
<keyword evidence="1" id="KW-0119">Carbohydrate metabolism</keyword>
<dbReference type="SUPFAM" id="SSF51658">
    <property type="entry name" value="Xylose isomerase-like"/>
    <property type="match status" value="1"/>
</dbReference>
<name>A0A7Y7IE69_9MICC</name>
<dbReference type="RefSeq" id="WP_176633569.1">
    <property type="nucleotide sequence ID" value="NZ_JAAMFM010000002.1"/>
</dbReference>
<dbReference type="AlphaFoldDB" id="A0A7Y7IE69"/>